<reference evidence="5" key="1">
    <citation type="journal article" date="2014" name="Int. J. Syst. Evol. Microbiol.">
        <title>Complete genome sequence of Corynebacterium casei LMG S-19264T (=DSM 44701T), isolated from a smear-ripened cheese.</title>
        <authorList>
            <consortium name="US DOE Joint Genome Institute (JGI-PGF)"/>
            <person name="Walter F."/>
            <person name="Albersmeier A."/>
            <person name="Kalinowski J."/>
            <person name="Ruckert C."/>
        </authorList>
    </citation>
    <scope>NUCLEOTIDE SEQUENCE</scope>
    <source>
        <strain evidence="5">VKM B-2347</strain>
    </source>
</reference>
<dbReference type="PROSITE" id="PS50977">
    <property type="entry name" value="HTH_TETR_2"/>
    <property type="match status" value="1"/>
</dbReference>
<organism evidence="5 6">
    <name type="scientific">Hansschlegelia plantiphila</name>
    <dbReference type="NCBI Taxonomy" id="374655"/>
    <lineage>
        <taxon>Bacteria</taxon>
        <taxon>Pseudomonadati</taxon>
        <taxon>Pseudomonadota</taxon>
        <taxon>Alphaproteobacteria</taxon>
        <taxon>Hyphomicrobiales</taxon>
        <taxon>Methylopilaceae</taxon>
        <taxon>Hansschlegelia</taxon>
    </lineage>
</organism>
<keyword evidence="1 2" id="KW-0238">DNA-binding</keyword>
<feature type="domain" description="HTH tetR-type" evidence="4">
    <location>
        <begin position="25"/>
        <end position="85"/>
    </location>
</feature>
<dbReference type="InterPro" id="IPR001647">
    <property type="entry name" value="HTH_TetR"/>
</dbReference>
<dbReference type="Gene3D" id="1.10.357.10">
    <property type="entry name" value="Tetracycline Repressor, domain 2"/>
    <property type="match status" value="1"/>
</dbReference>
<dbReference type="GO" id="GO:0003677">
    <property type="term" value="F:DNA binding"/>
    <property type="evidence" value="ECO:0007669"/>
    <property type="project" value="UniProtKB-UniRule"/>
</dbReference>
<name>A0A9W6MVB9_9HYPH</name>
<evidence type="ECO:0000256" key="1">
    <source>
        <dbReference type="ARBA" id="ARBA00023125"/>
    </source>
</evidence>
<dbReference type="AlphaFoldDB" id="A0A9W6MVB9"/>
<sequence>MTSSPSDPIDPRPGQGASPQPKPIGDPREKIVDALFALLVEKSWANIGLYDVAARAGVSLAELRGLFPSKGAILAGFVRKIDLDVLANDTRDMADEPARERIFDVLMRRFEALAPYRDALRTVRDGLRTDPLGAAAMNQLAVSSMQWMLAAAGVQEAGPLGTARAQALVLIIARVFATFLNDPDEGLARTMKALDEELRKAERWARRAEDVGRLTAPFRGVLDRAMGRPRDRTAPEDVAPAA</sequence>
<comment type="caution">
    <text evidence="5">The sequence shown here is derived from an EMBL/GenBank/DDBJ whole genome shotgun (WGS) entry which is preliminary data.</text>
</comment>
<evidence type="ECO:0000259" key="4">
    <source>
        <dbReference type="PROSITE" id="PS50977"/>
    </source>
</evidence>
<dbReference type="EMBL" id="BSFI01000007">
    <property type="protein sequence ID" value="GLK67798.1"/>
    <property type="molecule type" value="Genomic_DNA"/>
</dbReference>
<proteinExistence type="predicted"/>
<accession>A0A9W6MVB9</accession>
<feature type="region of interest" description="Disordered" evidence="3">
    <location>
        <begin position="1"/>
        <end position="26"/>
    </location>
</feature>
<evidence type="ECO:0000313" key="5">
    <source>
        <dbReference type="EMBL" id="GLK67798.1"/>
    </source>
</evidence>
<evidence type="ECO:0000256" key="2">
    <source>
        <dbReference type="PROSITE-ProRule" id="PRU00335"/>
    </source>
</evidence>
<evidence type="ECO:0000313" key="6">
    <source>
        <dbReference type="Proteomes" id="UP001143372"/>
    </source>
</evidence>
<dbReference type="SUPFAM" id="SSF46689">
    <property type="entry name" value="Homeodomain-like"/>
    <property type="match status" value="1"/>
</dbReference>
<reference evidence="5" key="2">
    <citation type="submission" date="2023-01" db="EMBL/GenBank/DDBJ databases">
        <authorList>
            <person name="Sun Q."/>
            <person name="Evtushenko L."/>
        </authorList>
    </citation>
    <scope>NUCLEOTIDE SEQUENCE</scope>
    <source>
        <strain evidence="5">VKM B-2347</strain>
    </source>
</reference>
<dbReference type="InterPro" id="IPR009057">
    <property type="entry name" value="Homeodomain-like_sf"/>
</dbReference>
<evidence type="ECO:0000256" key="3">
    <source>
        <dbReference type="SAM" id="MobiDB-lite"/>
    </source>
</evidence>
<dbReference type="RefSeq" id="WP_271168047.1">
    <property type="nucleotide sequence ID" value="NZ_BSFI01000007.1"/>
</dbReference>
<gene>
    <name evidence="5" type="ORF">GCM10008179_14360</name>
</gene>
<protein>
    <recommendedName>
        <fullName evidence="4">HTH tetR-type domain-containing protein</fullName>
    </recommendedName>
</protein>
<dbReference type="Proteomes" id="UP001143372">
    <property type="component" value="Unassembled WGS sequence"/>
</dbReference>
<feature type="DNA-binding region" description="H-T-H motif" evidence="2">
    <location>
        <begin position="48"/>
        <end position="67"/>
    </location>
</feature>
<keyword evidence="6" id="KW-1185">Reference proteome</keyword>